<dbReference type="RefSeq" id="WP_349660429.1">
    <property type="nucleotide sequence ID" value="NZ_JBEGDG010000010.1"/>
</dbReference>
<evidence type="ECO:0000256" key="1">
    <source>
        <dbReference type="SAM" id="MobiDB-lite"/>
    </source>
</evidence>
<dbReference type="EMBL" id="JBEGDG010000010">
    <property type="protein sequence ID" value="MEQ6355918.1"/>
    <property type="molecule type" value="Genomic_DNA"/>
</dbReference>
<protein>
    <submittedName>
        <fullName evidence="2">Phage tail assembly protein</fullName>
    </submittedName>
</protein>
<gene>
    <name evidence="2" type="ORF">ABNX05_14910</name>
</gene>
<feature type="region of interest" description="Disordered" evidence="1">
    <location>
        <begin position="1"/>
        <end position="20"/>
    </location>
</feature>
<keyword evidence="3" id="KW-1185">Reference proteome</keyword>
<proteinExistence type="predicted"/>
<evidence type="ECO:0000313" key="3">
    <source>
        <dbReference type="Proteomes" id="UP001478862"/>
    </source>
</evidence>
<comment type="caution">
    <text evidence="2">The sequence shown here is derived from an EMBL/GenBank/DDBJ whole genome shotgun (WGS) entry which is preliminary data.</text>
</comment>
<accession>A0ABV1MTT2</accession>
<dbReference type="Proteomes" id="UP001478862">
    <property type="component" value="Unassembled WGS sequence"/>
</dbReference>
<organism evidence="2 3">
    <name type="scientific">Lysinibacillus zambalensis</name>
    <dbReference type="NCBI Taxonomy" id="3160866"/>
    <lineage>
        <taxon>Bacteria</taxon>
        <taxon>Bacillati</taxon>
        <taxon>Bacillota</taxon>
        <taxon>Bacilli</taxon>
        <taxon>Bacillales</taxon>
        <taxon>Bacillaceae</taxon>
        <taxon>Lysinibacillus</taxon>
    </lineage>
</organism>
<reference evidence="2 3" key="1">
    <citation type="submission" date="2024-06" db="EMBL/GenBank/DDBJ databases">
        <title>Lysinibacillus zambalefons sp. nov., a Novel Firmicute Isolated from the Poon Bato Zambales Hyperalkaline Spring.</title>
        <authorList>
            <person name="Aja J.A."/>
            <person name="Lazaro J.E.H."/>
            <person name="Llorin L.D."/>
            <person name="Lim K.R."/>
            <person name="Teodosio J."/>
            <person name="Dalisay D.S."/>
        </authorList>
    </citation>
    <scope>NUCLEOTIDE SEQUENCE [LARGE SCALE GENOMIC DNA]</scope>
    <source>
        <strain evidence="2 3">M3</strain>
    </source>
</reference>
<name>A0ABV1MTT2_9BACI</name>
<evidence type="ECO:0000313" key="2">
    <source>
        <dbReference type="EMBL" id="MEQ6355918.1"/>
    </source>
</evidence>
<sequence>MSQKTENQNETSTSVVNATETTAENPDLKIITLKSPIEIDGALLNEVKLDFGKMTGADLFKIDAELKAEGHMEGFNSVYNQEVLLKVASKASGIIPDDLLRLSFRELVEVTFSARNFFMGY</sequence>